<dbReference type="InterPro" id="IPR011008">
    <property type="entry name" value="Dimeric_a/b-barrel"/>
</dbReference>
<dbReference type="Gene3D" id="3.30.70.100">
    <property type="match status" value="1"/>
</dbReference>
<evidence type="ECO:0000313" key="1">
    <source>
        <dbReference type="EMBL" id="CUK15290.1"/>
    </source>
</evidence>
<organism evidence="1 2">
    <name type="scientific">Shimia thalassica</name>
    <dbReference type="NCBI Taxonomy" id="1715693"/>
    <lineage>
        <taxon>Bacteria</taxon>
        <taxon>Pseudomonadati</taxon>
        <taxon>Pseudomonadota</taxon>
        <taxon>Alphaproteobacteria</taxon>
        <taxon>Rhodobacterales</taxon>
        <taxon>Roseobacteraceae</taxon>
    </lineage>
</organism>
<protein>
    <recommendedName>
        <fullName evidence="3">Monooxygenase</fullName>
    </recommendedName>
</protein>
<gene>
    <name evidence="1" type="ORF">PH7735_04028</name>
</gene>
<dbReference type="SUPFAM" id="SSF54909">
    <property type="entry name" value="Dimeric alpha+beta barrel"/>
    <property type="match status" value="1"/>
</dbReference>
<evidence type="ECO:0008006" key="3">
    <source>
        <dbReference type="Google" id="ProtNLM"/>
    </source>
</evidence>
<evidence type="ECO:0000313" key="2">
    <source>
        <dbReference type="Proteomes" id="UP000051870"/>
    </source>
</evidence>
<reference evidence="2" key="1">
    <citation type="submission" date="2015-09" db="EMBL/GenBank/DDBJ databases">
        <authorList>
            <person name="Rodrigo-Torres Lidia"/>
            <person name="Arahal R.David."/>
        </authorList>
    </citation>
    <scope>NUCLEOTIDE SEQUENCE [LARGE SCALE GENOMIC DNA]</scope>
    <source>
        <strain evidence="2">CECT 7735</strain>
    </source>
</reference>
<dbReference type="Proteomes" id="UP000051870">
    <property type="component" value="Unassembled WGS sequence"/>
</dbReference>
<proteinExistence type="predicted"/>
<name>A0A0P1IYG2_9RHOB</name>
<accession>A0A0P1IYG2</accession>
<keyword evidence="2" id="KW-1185">Reference proteome</keyword>
<sequence length="104" mass="11872">MITEIVQFKLPKDMQRARVIELFEATVQRWQSNSDLIRKQYLYDPATHTGGGIYLWTSLDAAKAAHDSAWCDMAEEIYGDRPDFTYFETPLVVDNAAGSVLRNV</sequence>
<dbReference type="STRING" id="1715693.PH7735_04028"/>
<dbReference type="EMBL" id="CYTW01000007">
    <property type="protein sequence ID" value="CUK15290.1"/>
    <property type="molecule type" value="Genomic_DNA"/>
</dbReference>
<dbReference type="AlphaFoldDB" id="A0A0P1IYG2"/>
<dbReference type="RefSeq" id="WP_058313172.1">
    <property type="nucleotide sequence ID" value="NZ_CYTW01000007.1"/>
</dbReference>
<dbReference type="GeneID" id="83882992"/>